<proteinExistence type="predicted"/>
<keyword evidence="2" id="KW-1185">Reference proteome</keyword>
<sequence length="479" mass="54954">SLVELEVQTAASARNWSTFRYRLTASRLKGIFWHKQSVSRKSKNRERRRKVIFQFLENVNALKNEGGGCVLVHADNPHLLGLFDEQVDDKLKQMIADDSFFHDNFECHMSDKKHIIYRVVRICPYLSTLSFNSKVSLNKGLDEPTHYQMRQLLNTVSNRASKSSSTATSAGTRFTFRLNEQVTTPTRVFSEDVSTQAKSIPLDKMPYRGGIQRQTANAEIQQLADYMWKQVSLPHYITAFSKLKDGGSVYFGLNEKKTDVVHQWKYTGNEIEGVLKIVDENWKIWEDKTNKYVVKKGTSVPEIPGGEYEQRPRKWESVDPDTVKHLFSVSDPAWTVWKDEEDTKSVFYLAKESDVPVLKECKTGEFICTGVCLSSDQKRALREEIHRRAQTEMLWLSKSRIQDPLDVLYRPVDNGGGDLWVIEVAVKMLDGVCFYDKDGPAAYRFKPGIGKVDIEYWVTNQKGTIIRQTPVFSPPLTLD</sequence>
<evidence type="ECO:0000313" key="1">
    <source>
        <dbReference type="EMBL" id="KAK7442689.1"/>
    </source>
</evidence>
<protein>
    <submittedName>
        <fullName evidence="1">Uncharacterized protein</fullName>
    </submittedName>
</protein>
<evidence type="ECO:0000313" key="2">
    <source>
        <dbReference type="Proteomes" id="UP001519460"/>
    </source>
</evidence>
<gene>
    <name evidence="1" type="ORF">BaRGS_00040505</name>
</gene>
<dbReference type="EMBL" id="JACVVK020000829">
    <property type="protein sequence ID" value="KAK7442689.1"/>
    <property type="molecule type" value="Genomic_DNA"/>
</dbReference>
<feature type="non-terminal residue" evidence="1">
    <location>
        <position position="1"/>
    </location>
</feature>
<name>A0ABD0J0D4_9CAEN</name>
<accession>A0ABD0J0D4</accession>
<organism evidence="1 2">
    <name type="scientific">Batillaria attramentaria</name>
    <dbReference type="NCBI Taxonomy" id="370345"/>
    <lineage>
        <taxon>Eukaryota</taxon>
        <taxon>Metazoa</taxon>
        <taxon>Spiralia</taxon>
        <taxon>Lophotrochozoa</taxon>
        <taxon>Mollusca</taxon>
        <taxon>Gastropoda</taxon>
        <taxon>Caenogastropoda</taxon>
        <taxon>Sorbeoconcha</taxon>
        <taxon>Cerithioidea</taxon>
        <taxon>Batillariidae</taxon>
        <taxon>Batillaria</taxon>
    </lineage>
</organism>
<dbReference type="Proteomes" id="UP001519460">
    <property type="component" value="Unassembled WGS sequence"/>
</dbReference>
<comment type="caution">
    <text evidence="1">The sequence shown here is derived from an EMBL/GenBank/DDBJ whole genome shotgun (WGS) entry which is preliminary data.</text>
</comment>
<reference evidence="1 2" key="1">
    <citation type="journal article" date="2023" name="Sci. Data">
        <title>Genome assembly of the Korean intertidal mud-creeper Batillaria attramentaria.</title>
        <authorList>
            <person name="Patra A.K."/>
            <person name="Ho P.T."/>
            <person name="Jun S."/>
            <person name="Lee S.J."/>
            <person name="Kim Y."/>
            <person name="Won Y.J."/>
        </authorList>
    </citation>
    <scope>NUCLEOTIDE SEQUENCE [LARGE SCALE GENOMIC DNA]</scope>
    <source>
        <strain evidence="1">Wonlab-2016</strain>
    </source>
</reference>
<dbReference type="AlphaFoldDB" id="A0ABD0J0D4"/>